<dbReference type="Proteomes" id="UP000177208">
    <property type="component" value="Unassembled WGS sequence"/>
</dbReference>
<evidence type="ECO:0000313" key="3">
    <source>
        <dbReference type="Proteomes" id="UP000177208"/>
    </source>
</evidence>
<comment type="caution">
    <text evidence="2">The sequence shown here is derived from an EMBL/GenBank/DDBJ whole genome shotgun (WGS) entry which is preliminary data.</text>
</comment>
<accession>A0A1F7G8N6</accession>
<feature type="region of interest" description="Disordered" evidence="1">
    <location>
        <begin position="1"/>
        <end position="20"/>
    </location>
</feature>
<dbReference type="EMBL" id="MFZG01000043">
    <property type="protein sequence ID" value="OGK15002.1"/>
    <property type="molecule type" value="Genomic_DNA"/>
</dbReference>
<dbReference type="AlphaFoldDB" id="A0A1F7G8N6"/>
<evidence type="ECO:0000256" key="1">
    <source>
        <dbReference type="SAM" id="MobiDB-lite"/>
    </source>
</evidence>
<protein>
    <submittedName>
        <fullName evidence="2">Uncharacterized protein</fullName>
    </submittedName>
</protein>
<proteinExistence type="predicted"/>
<organism evidence="2 3">
    <name type="scientific">Candidatus Roizmanbacteria bacterium RIFCSPHIGHO2_01_FULL_39_12c</name>
    <dbReference type="NCBI Taxonomy" id="1802031"/>
    <lineage>
        <taxon>Bacteria</taxon>
        <taxon>Candidatus Roizmaniibacteriota</taxon>
    </lineage>
</organism>
<gene>
    <name evidence="2" type="ORF">A2774_01135</name>
</gene>
<sequence length="59" mass="6153">MADAAGNVHIAGTADVGSGGEEVGEYKIWLVLSSDINGGSLTGWHPGAYLFEHNLILQL</sequence>
<evidence type="ECO:0000313" key="2">
    <source>
        <dbReference type="EMBL" id="OGK15002.1"/>
    </source>
</evidence>
<reference evidence="2 3" key="1">
    <citation type="journal article" date="2016" name="Nat. Commun.">
        <title>Thousands of microbial genomes shed light on interconnected biogeochemical processes in an aquifer system.</title>
        <authorList>
            <person name="Anantharaman K."/>
            <person name="Brown C.T."/>
            <person name="Hug L.A."/>
            <person name="Sharon I."/>
            <person name="Castelle C.J."/>
            <person name="Probst A.J."/>
            <person name="Thomas B.C."/>
            <person name="Singh A."/>
            <person name="Wilkins M.J."/>
            <person name="Karaoz U."/>
            <person name="Brodie E.L."/>
            <person name="Williams K.H."/>
            <person name="Hubbard S.S."/>
            <person name="Banfield J.F."/>
        </authorList>
    </citation>
    <scope>NUCLEOTIDE SEQUENCE [LARGE SCALE GENOMIC DNA]</scope>
</reference>
<name>A0A1F7G8N6_9BACT</name>